<protein>
    <submittedName>
        <fullName evidence="4">TIGR02996 domain-containing protein</fullName>
    </submittedName>
</protein>
<proteinExistence type="predicted"/>
<dbReference type="Gene3D" id="3.80.10.10">
    <property type="entry name" value="Ribonuclease Inhibitor"/>
    <property type="match status" value="2"/>
</dbReference>
<gene>
    <name evidence="4" type="ORF">J8F10_30940</name>
</gene>
<evidence type="ECO:0000256" key="3">
    <source>
        <dbReference type="ARBA" id="ARBA00022737"/>
    </source>
</evidence>
<dbReference type="InterPro" id="IPR027038">
    <property type="entry name" value="RanGap"/>
</dbReference>
<keyword evidence="2" id="KW-0433">Leucine-rich repeat</keyword>
<dbReference type="SMART" id="SM00368">
    <property type="entry name" value="LRR_RI"/>
    <property type="match status" value="3"/>
</dbReference>
<dbReference type="Proteomes" id="UP000676565">
    <property type="component" value="Unassembled WGS sequence"/>
</dbReference>
<dbReference type="InterPro" id="IPR014338">
    <property type="entry name" value="CHP02996_rpt-companion-dom"/>
</dbReference>
<dbReference type="EMBL" id="JAGKQQ010000001">
    <property type="protein sequence ID" value="MBP3959685.1"/>
    <property type="molecule type" value="Genomic_DNA"/>
</dbReference>
<name>A0ABS5C1D6_9BACT</name>
<dbReference type="PANTHER" id="PTHR24113:SF12">
    <property type="entry name" value="RAN GTPASE-ACTIVATING PROTEIN 1"/>
    <property type="match status" value="1"/>
</dbReference>
<dbReference type="PANTHER" id="PTHR24113">
    <property type="entry name" value="RAN GTPASE-ACTIVATING PROTEIN 1"/>
    <property type="match status" value="1"/>
</dbReference>
<evidence type="ECO:0000313" key="5">
    <source>
        <dbReference type="Proteomes" id="UP000676565"/>
    </source>
</evidence>
<evidence type="ECO:0000256" key="1">
    <source>
        <dbReference type="ARBA" id="ARBA00022468"/>
    </source>
</evidence>
<dbReference type="NCBIfam" id="TIGR02996">
    <property type="entry name" value="rpt_mate_G_obs"/>
    <property type="match status" value="1"/>
</dbReference>
<keyword evidence="5" id="KW-1185">Reference proteome</keyword>
<dbReference type="InterPro" id="IPR032675">
    <property type="entry name" value="LRR_dom_sf"/>
</dbReference>
<dbReference type="Pfam" id="PF13516">
    <property type="entry name" value="LRR_6"/>
    <property type="match status" value="3"/>
</dbReference>
<keyword evidence="3" id="KW-0677">Repeat</keyword>
<comment type="caution">
    <text evidence="4">The sequence shown here is derived from an EMBL/GenBank/DDBJ whole genome shotgun (WGS) entry which is preliminary data.</text>
</comment>
<organism evidence="4 5">
    <name type="scientific">Gemmata palustris</name>
    <dbReference type="NCBI Taxonomy" id="2822762"/>
    <lineage>
        <taxon>Bacteria</taxon>
        <taxon>Pseudomonadati</taxon>
        <taxon>Planctomycetota</taxon>
        <taxon>Planctomycetia</taxon>
        <taxon>Gemmatales</taxon>
        <taxon>Gemmataceae</taxon>
        <taxon>Gemmata</taxon>
    </lineage>
</organism>
<accession>A0ABS5C1D6</accession>
<evidence type="ECO:0000313" key="4">
    <source>
        <dbReference type="EMBL" id="MBP3959685.1"/>
    </source>
</evidence>
<dbReference type="SUPFAM" id="SSF52047">
    <property type="entry name" value="RNI-like"/>
    <property type="match status" value="1"/>
</dbReference>
<reference evidence="4 5" key="1">
    <citation type="submission" date="2021-04" db="EMBL/GenBank/DDBJ databases">
        <authorList>
            <person name="Ivanova A."/>
        </authorList>
    </citation>
    <scope>NUCLEOTIDE SEQUENCE [LARGE SCALE GENOMIC DNA]</scope>
    <source>
        <strain evidence="4 5">G18</strain>
    </source>
</reference>
<evidence type="ECO:0000256" key="2">
    <source>
        <dbReference type="ARBA" id="ARBA00022614"/>
    </source>
</evidence>
<sequence length="414" mass="44606">MNDREALYRAVLDNPDDDTLRLVYADALEESGDPRRATFVRTHVELSRIPEYDPASIRARYYDKKQKSAGGRWIAELPPLPNGLSWGRDPFRRGMLGAIQAEDGASFVAHADELFAQYPIESLELKNAQIADAATIAACPWLNRLRSLSLAQGAGRPTIQRLFDSEHFERLTELHLGSQLTTPAAVTAVVRSRVFARLTGLSAREDRPGAGSLISALARLPNPPRLKKLDFSSNRLSAESLGLLVTSAAVRSVEELDLNDNSLRAQGLTALAGATLPNLRILHLLQTAPAVEGVAALVGASFFPELRSLSLGGNNLASTAATWIAGAPTANLRVLSLHDNRVGDRGAESLAKSANLTGLLVLDVAESHIGDAGAEALARSEHLSNLMYLNLYGNAIAPATTGRVRKRFGDRVFL</sequence>
<keyword evidence="1" id="KW-0343">GTPase activation</keyword>
<dbReference type="InterPro" id="IPR001611">
    <property type="entry name" value="Leu-rich_rpt"/>
</dbReference>
<dbReference type="RefSeq" id="WP_210660424.1">
    <property type="nucleotide sequence ID" value="NZ_JAGKQQ010000001.1"/>
</dbReference>